<organism evidence="4 5">
    <name type="scientific">Chitinophaga agrisoli</name>
    <dbReference type="NCBI Taxonomy" id="2607653"/>
    <lineage>
        <taxon>Bacteria</taxon>
        <taxon>Pseudomonadati</taxon>
        <taxon>Bacteroidota</taxon>
        <taxon>Chitinophagia</taxon>
        <taxon>Chitinophagales</taxon>
        <taxon>Chitinophagaceae</taxon>
        <taxon>Chitinophaga</taxon>
    </lineage>
</organism>
<reference evidence="4 5" key="2">
    <citation type="submission" date="2019-09" db="EMBL/GenBank/DDBJ databases">
        <authorList>
            <person name="Jin C."/>
        </authorList>
    </citation>
    <scope>NUCLEOTIDE SEQUENCE [LARGE SCALE GENOMIC DNA]</scope>
    <source>
        <strain evidence="4 5">BN140078</strain>
    </source>
</reference>
<proteinExistence type="predicted"/>
<keyword evidence="5" id="KW-1185">Reference proteome</keyword>
<dbReference type="InterPro" id="IPR006860">
    <property type="entry name" value="FecR"/>
</dbReference>
<protein>
    <submittedName>
        <fullName evidence="4">DUF4974 domain-containing protein</fullName>
    </submittedName>
</protein>
<dbReference type="InterPro" id="IPR012373">
    <property type="entry name" value="Ferrdict_sens_TM"/>
</dbReference>
<accession>A0A5B2VQR0</accession>
<evidence type="ECO:0000259" key="3">
    <source>
        <dbReference type="Pfam" id="PF16344"/>
    </source>
</evidence>
<dbReference type="GO" id="GO:0016989">
    <property type="term" value="F:sigma factor antagonist activity"/>
    <property type="evidence" value="ECO:0007669"/>
    <property type="project" value="TreeGrafter"/>
</dbReference>
<reference evidence="4 5" key="1">
    <citation type="submission" date="2019-09" db="EMBL/GenBank/DDBJ databases">
        <title>Chitinophaga ginsengihumi sp. nov., isolated from soil of ginseng rhizosphere.</title>
        <authorList>
            <person name="Lee J."/>
        </authorList>
    </citation>
    <scope>NUCLEOTIDE SEQUENCE [LARGE SCALE GENOMIC DNA]</scope>
    <source>
        <strain evidence="4 5">BN140078</strain>
    </source>
</reference>
<dbReference type="Pfam" id="PF04773">
    <property type="entry name" value="FecR"/>
    <property type="match status" value="1"/>
</dbReference>
<evidence type="ECO:0000313" key="5">
    <source>
        <dbReference type="Proteomes" id="UP000324611"/>
    </source>
</evidence>
<keyword evidence="1" id="KW-0472">Membrane</keyword>
<feature type="domain" description="Protein FecR C-terminal" evidence="3">
    <location>
        <begin position="323"/>
        <end position="389"/>
    </location>
</feature>
<dbReference type="Pfam" id="PF16344">
    <property type="entry name" value="FecR_C"/>
    <property type="match status" value="1"/>
</dbReference>
<keyword evidence="1" id="KW-1133">Transmembrane helix</keyword>
<dbReference type="Gene3D" id="2.60.120.1440">
    <property type="match status" value="1"/>
</dbReference>
<dbReference type="EMBL" id="VUOC01000003">
    <property type="protein sequence ID" value="KAA2241375.1"/>
    <property type="molecule type" value="Genomic_DNA"/>
</dbReference>
<feature type="domain" description="FecR protein" evidence="2">
    <location>
        <begin position="185"/>
        <end position="279"/>
    </location>
</feature>
<dbReference type="RefSeq" id="WP_149838890.1">
    <property type="nucleotide sequence ID" value="NZ_VUOC01000003.1"/>
</dbReference>
<sequence length="394" mass="44481">MRSGKADRLTYLYTQYINGLCTETELQEFFELVSEPGMQETLQELADKHLENIRPGTLQSAIDWDYMYNRIVQPAPAQNPGVVKRLFSRWYRIAAAAAILVVISSTVLLVFYRQPNDKITGNNSRYKNDIPPGGSKAVLTLANGAALPLYNSNYSQAQTEYIHMFKLDSGELAYSAKTRAAGYHTLSTPRGGQFRLVLPDGSRIWLNAASSITYPLAFTGSERKVAVSGEVYMEIAKDAARPFKVTVNGIEITVLGTRFNINAYQDEDIMRTTLLDGRIRVRRGTDSWVLQPGQQMQLRQDNDFQLAMDIDTAAVIAWKDGQFSFNDDDISAIMRQVQRWYDAEVVYENRAPQHFVGTIPRDVPVSKLLTMLELTGRLRFKIEGRKITVTQPLN</sequence>
<dbReference type="PANTHER" id="PTHR30273">
    <property type="entry name" value="PERIPLASMIC SIGNAL SENSOR AND SIGMA FACTOR ACTIVATOR FECR-RELATED"/>
    <property type="match status" value="1"/>
</dbReference>
<evidence type="ECO:0000313" key="4">
    <source>
        <dbReference type="EMBL" id="KAA2241375.1"/>
    </source>
</evidence>
<dbReference type="Gene3D" id="3.55.50.30">
    <property type="match status" value="1"/>
</dbReference>
<evidence type="ECO:0000259" key="2">
    <source>
        <dbReference type="Pfam" id="PF04773"/>
    </source>
</evidence>
<keyword evidence="1" id="KW-0812">Transmembrane</keyword>
<evidence type="ECO:0000256" key="1">
    <source>
        <dbReference type="SAM" id="Phobius"/>
    </source>
</evidence>
<gene>
    <name evidence="4" type="ORF">F0L74_15855</name>
</gene>
<dbReference type="InterPro" id="IPR032508">
    <property type="entry name" value="FecR_C"/>
</dbReference>
<dbReference type="AlphaFoldDB" id="A0A5B2VQR0"/>
<comment type="caution">
    <text evidence="4">The sequence shown here is derived from an EMBL/GenBank/DDBJ whole genome shotgun (WGS) entry which is preliminary data.</text>
</comment>
<feature type="transmembrane region" description="Helical" evidence="1">
    <location>
        <begin position="93"/>
        <end position="112"/>
    </location>
</feature>
<dbReference type="Proteomes" id="UP000324611">
    <property type="component" value="Unassembled WGS sequence"/>
</dbReference>
<dbReference type="PANTHER" id="PTHR30273:SF2">
    <property type="entry name" value="PROTEIN FECR"/>
    <property type="match status" value="1"/>
</dbReference>
<name>A0A5B2VQR0_9BACT</name>